<accession>A0A5C8V6M6</accession>
<dbReference type="EMBL" id="VRUR01000001">
    <property type="protein sequence ID" value="TXN37535.1"/>
    <property type="molecule type" value="Genomic_DNA"/>
</dbReference>
<dbReference type="AlphaFoldDB" id="A0A5C8V6M6"/>
<reference evidence="1 2" key="1">
    <citation type="submission" date="2019-08" db="EMBL/GenBank/DDBJ databases">
        <title>Professor.</title>
        <authorList>
            <person name="Park J.S."/>
        </authorList>
    </citation>
    <scope>NUCLEOTIDE SEQUENCE [LARGE SCALE GENOMIC DNA]</scope>
    <source>
        <strain evidence="1 2">176CP5-101</strain>
    </source>
</reference>
<dbReference type="Pfam" id="PF16428">
    <property type="entry name" value="DUF5025"/>
    <property type="match status" value="1"/>
</dbReference>
<gene>
    <name evidence="1" type="ORF">FVB32_04400</name>
</gene>
<proteinExistence type="predicted"/>
<evidence type="ECO:0000313" key="2">
    <source>
        <dbReference type="Proteomes" id="UP000321456"/>
    </source>
</evidence>
<evidence type="ECO:0000313" key="1">
    <source>
        <dbReference type="EMBL" id="TXN37535.1"/>
    </source>
</evidence>
<organism evidence="1 2">
    <name type="scientific">Flagellimonas hymeniacidonis</name>
    <dbReference type="NCBI Taxonomy" id="2603628"/>
    <lineage>
        <taxon>Bacteria</taxon>
        <taxon>Pseudomonadati</taxon>
        <taxon>Bacteroidota</taxon>
        <taxon>Flavobacteriia</taxon>
        <taxon>Flavobacteriales</taxon>
        <taxon>Flavobacteriaceae</taxon>
        <taxon>Flagellimonas</taxon>
    </lineage>
</organism>
<dbReference type="InterPro" id="IPR032206">
    <property type="entry name" value="DUF5025"/>
</dbReference>
<name>A0A5C8V6M6_9FLAO</name>
<protein>
    <submittedName>
        <fullName evidence="1">Uncharacterized protein</fullName>
    </submittedName>
</protein>
<comment type="caution">
    <text evidence="1">The sequence shown here is derived from an EMBL/GenBank/DDBJ whole genome shotgun (WGS) entry which is preliminary data.</text>
</comment>
<dbReference type="RefSeq" id="WP_147741549.1">
    <property type="nucleotide sequence ID" value="NZ_VRUR01000001.1"/>
</dbReference>
<sequence>MRKNILAVLCLVSIVNLTSCSVDEEQIIEELSFAVNGRNVFYSNPNAGLNIFDELVVTGTTEGSDESITIMFLNNTNGTFTQDDIDDTQSVLASNYDIEYRDEGDNSYHYTELEANSSFSITVGEFSKDEGGLVTGTFSGVLYGSIFNGSAVPDSVIISNGKFKVKRADSSLENIY</sequence>
<keyword evidence="2" id="KW-1185">Reference proteome</keyword>
<dbReference type="Proteomes" id="UP000321456">
    <property type="component" value="Unassembled WGS sequence"/>
</dbReference>